<evidence type="ECO:0000313" key="4">
    <source>
        <dbReference type="EnsemblMetazoa" id="G20457.3:cds"/>
    </source>
</evidence>
<feature type="compositionally biased region" description="Polar residues" evidence="2">
    <location>
        <begin position="113"/>
        <end position="126"/>
    </location>
</feature>
<evidence type="ECO:0000313" key="5">
    <source>
        <dbReference type="Proteomes" id="UP000005408"/>
    </source>
</evidence>
<dbReference type="Proteomes" id="UP000005408">
    <property type="component" value="Unassembled WGS sequence"/>
</dbReference>
<dbReference type="InterPro" id="IPR035983">
    <property type="entry name" value="Hect_E3_ubiquitin_ligase"/>
</dbReference>
<dbReference type="GO" id="GO:0004842">
    <property type="term" value="F:ubiquitin-protein transferase activity"/>
    <property type="evidence" value="ECO:0007669"/>
    <property type="project" value="InterPro"/>
</dbReference>
<accession>A0A8W8JTL3</accession>
<dbReference type="OMA" id="DEYNITW"/>
<feature type="domain" description="HECT" evidence="3">
    <location>
        <begin position="435"/>
        <end position="689"/>
    </location>
</feature>
<protein>
    <recommendedName>
        <fullName evidence="3">HECT domain-containing protein</fullName>
    </recommendedName>
</protein>
<feature type="region of interest" description="Disordered" evidence="2">
    <location>
        <begin position="243"/>
        <end position="270"/>
    </location>
</feature>
<evidence type="ECO:0000256" key="1">
    <source>
        <dbReference type="ARBA" id="ARBA00022786"/>
    </source>
</evidence>
<dbReference type="InterPro" id="IPR000569">
    <property type="entry name" value="HECT_dom"/>
</dbReference>
<dbReference type="Gene3D" id="3.90.1750.10">
    <property type="entry name" value="Hect, E3 ligase catalytic domains"/>
    <property type="match status" value="1"/>
</dbReference>
<reference evidence="4" key="1">
    <citation type="submission" date="2022-08" db="UniProtKB">
        <authorList>
            <consortium name="EnsemblMetazoa"/>
        </authorList>
    </citation>
    <scope>IDENTIFICATION</scope>
    <source>
        <strain evidence="4">05x7-T-G4-1.051#20</strain>
    </source>
</reference>
<dbReference type="EnsemblMetazoa" id="G20457.3">
    <property type="protein sequence ID" value="G20457.3:cds"/>
    <property type="gene ID" value="G20457"/>
</dbReference>
<dbReference type="Pfam" id="PF00632">
    <property type="entry name" value="HECT"/>
    <property type="match status" value="1"/>
</dbReference>
<feature type="region of interest" description="Disordered" evidence="2">
    <location>
        <begin position="87"/>
        <end position="128"/>
    </location>
</feature>
<evidence type="ECO:0000259" key="3">
    <source>
        <dbReference type="Pfam" id="PF00632"/>
    </source>
</evidence>
<name>A0A8W8JTL3_MAGGI</name>
<evidence type="ECO:0000256" key="2">
    <source>
        <dbReference type="SAM" id="MobiDB-lite"/>
    </source>
</evidence>
<dbReference type="Gene3D" id="3.30.2410.10">
    <property type="entry name" value="Hect, E3 ligase catalytic domain"/>
    <property type="match status" value="1"/>
</dbReference>
<dbReference type="AlphaFoldDB" id="A0A8W8JTL3"/>
<keyword evidence="1" id="KW-0833">Ubl conjugation pathway</keyword>
<proteinExistence type="predicted"/>
<keyword evidence="5" id="KW-1185">Reference proteome</keyword>
<dbReference type="SUPFAM" id="SSF56204">
    <property type="entry name" value="Hect, E3 ligase catalytic domain"/>
    <property type="match status" value="1"/>
</dbReference>
<organism evidence="4 5">
    <name type="scientific">Magallana gigas</name>
    <name type="common">Pacific oyster</name>
    <name type="synonym">Crassostrea gigas</name>
    <dbReference type="NCBI Taxonomy" id="29159"/>
    <lineage>
        <taxon>Eukaryota</taxon>
        <taxon>Metazoa</taxon>
        <taxon>Spiralia</taxon>
        <taxon>Lophotrochozoa</taxon>
        <taxon>Mollusca</taxon>
        <taxon>Bivalvia</taxon>
        <taxon>Autobranchia</taxon>
        <taxon>Pteriomorphia</taxon>
        <taxon>Ostreida</taxon>
        <taxon>Ostreoidea</taxon>
        <taxon>Ostreidae</taxon>
        <taxon>Magallana</taxon>
    </lineage>
</organism>
<sequence>MAAESDADALYSFLESRDVNIDTEFMKKEKIDLAALRVMDDKELANFIPHYGDRVALRSYLKKADDQRKKKSKVTLVASLRQKLKEMRRPKKLSAKNQMSESDSDVDEGIGQTGTLNPYKGNQNATKDSRKVKFGIKSKLDDTFVNIRVKKGGGPRDITAKKSSKKRELIEQAKELYFGKSGTSKLGCVDDFSFDMQNFEEDILDDEISVGKLYEQTGLNKLTFYLLLIPKCEYHEELPKVQRPLKRPRTTNSTGNISDDDDEDLPDPSLSDQREIVSFDILSEAMLAADMPLFFQEPNNNPDEVDDLLGFNTVPATCNSTNSASCIQTAHCSEEIVPIHSLLSVSSNPRHHQENLEPAAINVQQDISLKIDKVLRIHRVTLLDEMLVFFKDPEIMNKKTTFEFVSEHGSDMNGVSRDAYSAFWIEFFRRSAEGEESRVPALNSKWQGEEWQAIGRIFAKGFVDQNILPIQMSPVTLIVVSFGEVSVTDKILNDAFLNYISKTERDTISLALNRDSFEEEVLDDLIDFLDRFSCKQRPTKENLQSLLSNIAHKELIQKPKYATDNMALGCREVFLSHFLSVERILTTYRDMEPTPKKVLKLIEALPKGSSEATSLRYLQQYIRGQNSVSLKKLLRFLTGSEAITVEKIEVTFTQLEGLGRRPIAHTCGPLLELPSTYLSYPELRNELDSILADDSCFVMNIA</sequence>
<dbReference type="OrthoDB" id="6141057at2759"/>